<evidence type="ECO:0000313" key="2">
    <source>
        <dbReference type="Proteomes" id="UP000828390"/>
    </source>
</evidence>
<dbReference type="EMBL" id="JAIWYP010000008">
    <property type="protein sequence ID" value="KAH3788608.1"/>
    <property type="molecule type" value="Genomic_DNA"/>
</dbReference>
<protein>
    <recommendedName>
        <fullName evidence="3">Helicase ATP-binding domain-containing protein</fullName>
    </recommendedName>
</protein>
<keyword evidence="2" id="KW-1185">Reference proteome</keyword>
<dbReference type="Proteomes" id="UP000828390">
    <property type="component" value="Unassembled WGS sequence"/>
</dbReference>
<name>A0A9D4F049_DREPO</name>
<dbReference type="InterPro" id="IPR027417">
    <property type="entry name" value="P-loop_NTPase"/>
</dbReference>
<comment type="caution">
    <text evidence="1">The sequence shown here is derived from an EMBL/GenBank/DDBJ whole genome shotgun (WGS) entry which is preliminary data.</text>
</comment>
<reference evidence="1" key="2">
    <citation type="submission" date="2020-11" db="EMBL/GenBank/DDBJ databases">
        <authorList>
            <person name="McCartney M.A."/>
            <person name="Auch B."/>
            <person name="Kono T."/>
            <person name="Mallez S."/>
            <person name="Becker A."/>
            <person name="Gohl D.M."/>
            <person name="Silverstein K.A.T."/>
            <person name="Koren S."/>
            <person name="Bechman K.B."/>
            <person name="Herman A."/>
            <person name="Abrahante J.E."/>
            <person name="Garbe J."/>
        </authorList>
    </citation>
    <scope>NUCLEOTIDE SEQUENCE</scope>
    <source>
        <strain evidence="1">Duluth1</strain>
        <tissue evidence="1">Whole animal</tissue>
    </source>
</reference>
<accession>A0A9D4F049</accession>
<organism evidence="1 2">
    <name type="scientific">Dreissena polymorpha</name>
    <name type="common">Zebra mussel</name>
    <name type="synonym">Mytilus polymorpha</name>
    <dbReference type="NCBI Taxonomy" id="45954"/>
    <lineage>
        <taxon>Eukaryota</taxon>
        <taxon>Metazoa</taxon>
        <taxon>Spiralia</taxon>
        <taxon>Lophotrochozoa</taxon>
        <taxon>Mollusca</taxon>
        <taxon>Bivalvia</taxon>
        <taxon>Autobranchia</taxon>
        <taxon>Heteroconchia</taxon>
        <taxon>Euheterodonta</taxon>
        <taxon>Imparidentia</taxon>
        <taxon>Neoheterodontei</taxon>
        <taxon>Myida</taxon>
        <taxon>Dreissenoidea</taxon>
        <taxon>Dreissenidae</taxon>
        <taxon>Dreissena</taxon>
    </lineage>
</organism>
<reference evidence="1" key="1">
    <citation type="journal article" date="2019" name="bioRxiv">
        <title>The Genome of the Zebra Mussel, Dreissena polymorpha: A Resource for Invasive Species Research.</title>
        <authorList>
            <person name="McCartney M.A."/>
            <person name="Auch B."/>
            <person name="Kono T."/>
            <person name="Mallez S."/>
            <person name="Zhang Y."/>
            <person name="Obille A."/>
            <person name="Becker A."/>
            <person name="Abrahante J.E."/>
            <person name="Garbe J."/>
            <person name="Badalamenti J.P."/>
            <person name="Herman A."/>
            <person name="Mangelson H."/>
            <person name="Liachko I."/>
            <person name="Sullivan S."/>
            <person name="Sone E.D."/>
            <person name="Koren S."/>
            <person name="Silverstein K.A.T."/>
            <person name="Beckman K.B."/>
            <person name="Gohl D.M."/>
        </authorList>
    </citation>
    <scope>NUCLEOTIDE SEQUENCE</scope>
    <source>
        <strain evidence="1">Duluth1</strain>
        <tissue evidence="1">Whole animal</tissue>
    </source>
</reference>
<evidence type="ECO:0008006" key="3">
    <source>
        <dbReference type="Google" id="ProtNLM"/>
    </source>
</evidence>
<gene>
    <name evidence="1" type="ORF">DPMN_166754</name>
</gene>
<sequence>MDKKLKTSAGIESIKNGHFNIIYLHPETVFVKEIGKLLRSSVFRGRVCCTVIDEVHMVAEW</sequence>
<evidence type="ECO:0000313" key="1">
    <source>
        <dbReference type="EMBL" id="KAH3788608.1"/>
    </source>
</evidence>
<dbReference type="Gene3D" id="3.40.50.300">
    <property type="entry name" value="P-loop containing nucleotide triphosphate hydrolases"/>
    <property type="match status" value="1"/>
</dbReference>
<proteinExistence type="predicted"/>
<dbReference type="AlphaFoldDB" id="A0A9D4F049"/>